<protein>
    <submittedName>
        <fullName evidence="1">Uncharacterized protein</fullName>
    </submittedName>
</protein>
<name>H1UVR3_COLHI</name>
<dbReference type="EMBL" id="CACQ02000311">
    <property type="protein sequence ID" value="CCF32064.1"/>
    <property type="molecule type" value="Genomic_DNA"/>
</dbReference>
<organism evidence="1 2">
    <name type="scientific">Colletotrichum higginsianum (strain IMI 349063)</name>
    <name type="common">Crucifer anthracnose fungus</name>
    <dbReference type="NCBI Taxonomy" id="759273"/>
    <lineage>
        <taxon>Eukaryota</taxon>
        <taxon>Fungi</taxon>
        <taxon>Dikarya</taxon>
        <taxon>Ascomycota</taxon>
        <taxon>Pezizomycotina</taxon>
        <taxon>Sordariomycetes</taxon>
        <taxon>Hypocreomycetidae</taxon>
        <taxon>Glomerellales</taxon>
        <taxon>Glomerellaceae</taxon>
        <taxon>Colletotrichum</taxon>
        <taxon>Colletotrichum destructivum species complex</taxon>
    </lineage>
</organism>
<sequence length="59" mass="6785">IDAWRRTWRPRRSVVAIFDYGCGRGLQLCLHFDNAVNSMGPALRGEYRVSVSDDDPKIF</sequence>
<dbReference type="Proteomes" id="UP000007174">
    <property type="component" value="Unassembled WGS sequence"/>
</dbReference>
<reference evidence="2" key="1">
    <citation type="journal article" date="2012" name="Nat. Genet.">
        <title>Lifestyle transitions in plant pathogenic Colletotrichum fungi deciphered by genome and transcriptome analyses.</title>
        <authorList>
            <person name="O'Connell R.J."/>
            <person name="Thon M.R."/>
            <person name="Hacquard S."/>
            <person name="Amyotte S.G."/>
            <person name="Kleemann J."/>
            <person name="Torres M.F."/>
            <person name="Damm U."/>
            <person name="Buiate E.A."/>
            <person name="Epstein L."/>
            <person name="Alkan N."/>
            <person name="Altmueller J."/>
            <person name="Alvarado-Balderrama L."/>
            <person name="Bauser C.A."/>
            <person name="Becker C."/>
            <person name="Birren B.W."/>
            <person name="Chen Z."/>
            <person name="Choi J."/>
            <person name="Crouch J.A."/>
            <person name="Duvick J.P."/>
            <person name="Farman M.A."/>
            <person name="Gan P."/>
            <person name="Heiman D."/>
            <person name="Henrissat B."/>
            <person name="Howard R.J."/>
            <person name="Kabbage M."/>
            <person name="Koch C."/>
            <person name="Kracher B."/>
            <person name="Kubo Y."/>
            <person name="Law A.D."/>
            <person name="Lebrun M.-H."/>
            <person name="Lee Y.-H."/>
            <person name="Miyara I."/>
            <person name="Moore N."/>
            <person name="Neumann U."/>
            <person name="Nordstroem K."/>
            <person name="Panaccione D.G."/>
            <person name="Panstruga R."/>
            <person name="Place M."/>
            <person name="Proctor R.H."/>
            <person name="Prusky D."/>
            <person name="Rech G."/>
            <person name="Reinhardt R."/>
            <person name="Rollins J.A."/>
            <person name="Rounsley S."/>
            <person name="Schardl C.L."/>
            <person name="Schwartz D.C."/>
            <person name="Shenoy N."/>
            <person name="Shirasu K."/>
            <person name="Sikhakolli U.R."/>
            <person name="Stueber K."/>
            <person name="Sukno S.A."/>
            <person name="Sweigard J.A."/>
            <person name="Takano Y."/>
            <person name="Takahara H."/>
            <person name="Trail F."/>
            <person name="van der Does H.C."/>
            <person name="Voll L.M."/>
            <person name="Will I."/>
            <person name="Young S."/>
            <person name="Zeng Q."/>
            <person name="Zhang J."/>
            <person name="Zhou S."/>
            <person name="Dickman M.B."/>
            <person name="Schulze-Lefert P."/>
            <person name="Ver Loren van Themaat E."/>
            <person name="Ma L.-J."/>
            <person name="Vaillancourt L.J."/>
        </authorList>
    </citation>
    <scope>NUCLEOTIDE SEQUENCE [LARGE SCALE GENOMIC DNA]</scope>
    <source>
        <strain evidence="2">IMI 349063</strain>
    </source>
</reference>
<gene>
    <name evidence="1" type="ORF">CH063_04522</name>
</gene>
<evidence type="ECO:0000313" key="2">
    <source>
        <dbReference type="Proteomes" id="UP000007174"/>
    </source>
</evidence>
<dbReference type="HOGENOM" id="CLU_2967198_0_0_1"/>
<proteinExistence type="predicted"/>
<feature type="non-terminal residue" evidence="1">
    <location>
        <position position="1"/>
    </location>
</feature>
<accession>H1UVR3</accession>
<dbReference type="AlphaFoldDB" id="H1UVR3"/>
<evidence type="ECO:0000313" key="1">
    <source>
        <dbReference type="EMBL" id="CCF32064.1"/>
    </source>
</evidence>